<dbReference type="EMBL" id="CM039438">
    <property type="protein sequence ID" value="KAI4298960.1"/>
    <property type="molecule type" value="Genomic_DNA"/>
</dbReference>
<reference evidence="1 2" key="1">
    <citation type="journal article" date="2022" name="DNA Res.">
        <title>Chromosomal-level genome assembly of the orchid tree Bauhinia variegata (Leguminosae; Cercidoideae) supports the allotetraploid origin hypothesis of Bauhinia.</title>
        <authorList>
            <person name="Zhong Y."/>
            <person name="Chen Y."/>
            <person name="Zheng D."/>
            <person name="Pang J."/>
            <person name="Liu Y."/>
            <person name="Luo S."/>
            <person name="Meng S."/>
            <person name="Qian L."/>
            <person name="Wei D."/>
            <person name="Dai S."/>
            <person name="Zhou R."/>
        </authorList>
    </citation>
    <scope>NUCLEOTIDE SEQUENCE [LARGE SCALE GENOMIC DNA]</scope>
    <source>
        <strain evidence="1">BV-YZ2020</strain>
    </source>
</reference>
<accession>A0ACB9KNS2</accession>
<proteinExistence type="predicted"/>
<keyword evidence="2" id="KW-1185">Reference proteome</keyword>
<gene>
    <name evidence="1" type="ORF">L6164_032465</name>
</gene>
<organism evidence="1 2">
    <name type="scientific">Bauhinia variegata</name>
    <name type="common">Purple orchid tree</name>
    <name type="synonym">Phanera variegata</name>
    <dbReference type="NCBI Taxonomy" id="167791"/>
    <lineage>
        <taxon>Eukaryota</taxon>
        <taxon>Viridiplantae</taxon>
        <taxon>Streptophyta</taxon>
        <taxon>Embryophyta</taxon>
        <taxon>Tracheophyta</taxon>
        <taxon>Spermatophyta</taxon>
        <taxon>Magnoliopsida</taxon>
        <taxon>eudicotyledons</taxon>
        <taxon>Gunneridae</taxon>
        <taxon>Pentapetalae</taxon>
        <taxon>rosids</taxon>
        <taxon>fabids</taxon>
        <taxon>Fabales</taxon>
        <taxon>Fabaceae</taxon>
        <taxon>Cercidoideae</taxon>
        <taxon>Cercideae</taxon>
        <taxon>Bauhiniinae</taxon>
        <taxon>Bauhinia</taxon>
    </lineage>
</organism>
<sequence length="191" mass="21069">MSDTFAFQQHADADVTYLECKRNHAAALGFTTVDGCQEFLPAGGDGTRDAVICDACGCHRNFHRRVKVCNNGTTIPISPDTPIIALSPTPPPPIGSPVRMMNYGRNNIGAFAQAAPPQPNSRGTRIGTVPQTRRVFTVEQKAQLMSFARKVEWQIRNATDEDVNSICNDLGITRQVLRGWLNNNRRRLMTS</sequence>
<name>A0ACB9KNS2_BAUVA</name>
<evidence type="ECO:0000313" key="2">
    <source>
        <dbReference type="Proteomes" id="UP000828941"/>
    </source>
</evidence>
<evidence type="ECO:0000313" key="1">
    <source>
        <dbReference type="EMBL" id="KAI4298960.1"/>
    </source>
</evidence>
<protein>
    <submittedName>
        <fullName evidence="1">Uncharacterized protein</fullName>
    </submittedName>
</protein>
<dbReference type="Proteomes" id="UP000828941">
    <property type="component" value="Chromosome 13"/>
</dbReference>
<comment type="caution">
    <text evidence="1">The sequence shown here is derived from an EMBL/GenBank/DDBJ whole genome shotgun (WGS) entry which is preliminary data.</text>
</comment>